<dbReference type="STRING" id="564198.BST17_03330"/>
<reference evidence="1 2" key="1">
    <citation type="submission" date="2017-02" db="EMBL/GenBank/DDBJ databases">
        <title>The new phylogeny of genus Mycobacterium.</title>
        <authorList>
            <person name="Tortoli E."/>
            <person name="Trovato A."/>
            <person name="Cirillo D.M."/>
        </authorList>
    </citation>
    <scope>NUCLEOTIDE SEQUENCE [LARGE SCALE GENOMIC DNA]</scope>
    <source>
        <strain evidence="1 2">DSM 45578</strain>
    </source>
</reference>
<dbReference type="RefSeq" id="WP_083055509.1">
    <property type="nucleotide sequence ID" value="NZ_JACKVM010000008.1"/>
</dbReference>
<evidence type="ECO:0008006" key="3">
    <source>
        <dbReference type="Google" id="ProtNLM"/>
    </source>
</evidence>
<comment type="caution">
    <text evidence="1">The sequence shown here is derived from an EMBL/GenBank/DDBJ whole genome shotgun (WGS) entry which is preliminary data.</text>
</comment>
<accession>A0A1W9Z3C3</accession>
<organism evidence="1 2">
    <name type="scientific">Mycolicibacterium bacteremicum</name>
    <name type="common">Mycobacterium bacteremicum</name>
    <dbReference type="NCBI Taxonomy" id="564198"/>
    <lineage>
        <taxon>Bacteria</taxon>
        <taxon>Bacillati</taxon>
        <taxon>Actinomycetota</taxon>
        <taxon>Actinomycetes</taxon>
        <taxon>Mycobacteriales</taxon>
        <taxon>Mycobacteriaceae</taxon>
        <taxon>Mycolicibacterium</taxon>
    </lineage>
</organism>
<dbReference type="EMBL" id="MVHJ01000002">
    <property type="protein sequence ID" value="ORA06689.1"/>
    <property type="molecule type" value="Genomic_DNA"/>
</dbReference>
<dbReference type="InterPro" id="IPR011335">
    <property type="entry name" value="Restrct_endonuc-II-like"/>
</dbReference>
<dbReference type="Gene3D" id="3.40.960.10">
    <property type="entry name" value="VSR Endonuclease"/>
    <property type="match status" value="1"/>
</dbReference>
<dbReference type="AlphaFoldDB" id="A0A1W9Z3C3"/>
<name>A0A1W9Z3C3_MYCBA</name>
<protein>
    <recommendedName>
        <fullName evidence="3">DUF559 domain-containing protein</fullName>
    </recommendedName>
</protein>
<keyword evidence="2" id="KW-1185">Reference proteome</keyword>
<dbReference type="SUPFAM" id="SSF52980">
    <property type="entry name" value="Restriction endonuclease-like"/>
    <property type="match status" value="1"/>
</dbReference>
<dbReference type="OrthoDB" id="5181611at2"/>
<dbReference type="Proteomes" id="UP000192366">
    <property type="component" value="Unassembled WGS sequence"/>
</dbReference>
<evidence type="ECO:0000313" key="2">
    <source>
        <dbReference type="Proteomes" id="UP000192366"/>
    </source>
</evidence>
<sequence length="279" mass="31894">MGTPFLGSEAVAAGVLTAHRLRTRYDALYPNVYLPRDTEMTAALRAEAAWLWSKRQAIVAGNSAAALHRTKWIDARSPAELIYANRHPPRDINTWGDRIEADEIIEIRGMRACTPARAALDIACRYPLNRAVAAIDALANRTRLDMVAVEKLMSRYPGRRGLRRARAAVDLVDPGSESPRETWLRLLVIRAGYPRPQTQIRVRDRYDYEFARIDVGWKERKIGLEYEGRHHQTDPVTYERDIRRLEELARLGWTIIRVTAADTEDSVLVRLGDAWTRRV</sequence>
<proteinExistence type="predicted"/>
<evidence type="ECO:0000313" key="1">
    <source>
        <dbReference type="EMBL" id="ORA06689.1"/>
    </source>
</evidence>
<gene>
    <name evidence="1" type="ORF">BST17_03330</name>
</gene>